<reference evidence="3 4" key="1">
    <citation type="submission" date="2024-09" db="EMBL/GenBank/DDBJ databases">
        <title>Chromosome-scale assembly of Riccia fluitans.</title>
        <authorList>
            <person name="Paukszto L."/>
            <person name="Sawicki J."/>
            <person name="Karawczyk K."/>
            <person name="Piernik-Szablinska J."/>
            <person name="Szczecinska M."/>
            <person name="Mazdziarz M."/>
        </authorList>
    </citation>
    <scope>NUCLEOTIDE SEQUENCE [LARGE SCALE GENOMIC DNA]</scope>
    <source>
        <strain evidence="3">Rf_01</strain>
        <tissue evidence="3">Aerial parts of the thallus</tissue>
    </source>
</reference>
<evidence type="ECO:0000256" key="1">
    <source>
        <dbReference type="SAM" id="MobiDB-lite"/>
    </source>
</evidence>
<keyword evidence="2" id="KW-0472">Membrane</keyword>
<proteinExistence type="predicted"/>
<keyword evidence="2" id="KW-0812">Transmembrane</keyword>
<dbReference type="EMBL" id="JBHFFA010000002">
    <property type="protein sequence ID" value="KAL2642619.1"/>
    <property type="molecule type" value="Genomic_DNA"/>
</dbReference>
<dbReference type="Proteomes" id="UP001605036">
    <property type="component" value="Unassembled WGS sequence"/>
</dbReference>
<keyword evidence="2" id="KW-1133">Transmembrane helix</keyword>
<evidence type="ECO:0000256" key="2">
    <source>
        <dbReference type="SAM" id="Phobius"/>
    </source>
</evidence>
<protein>
    <submittedName>
        <fullName evidence="3">Uncharacterized protein</fullName>
    </submittedName>
</protein>
<dbReference type="AlphaFoldDB" id="A0ABD1Z6U5"/>
<name>A0ABD1Z6U5_9MARC</name>
<evidence type="ECO:0000313" key="3">
    <source>
        <dbReference type="EMBL" id="KAL2642619.1"/>
    </source>
</evidence>
<feature type="region of interest" description="Disordered" evidence="1">
    <location>
        <begin position="56"/>
        <end position="76"/>
    </location>
</feature>
<keyword evidence="4" id="KW-1185">Reference proteome</keyword>
<gene>
    <name evidence="3" type="ORF">R1flu_010206</name>
</gene>
<organism evidence="3 4">
    <name type="scientific">Riccia fluitans</name>
    <dbReference type="NCBI Taxonomy" id="41844"/>
    <lineage>
        <taxon>Eukaryota</taxon>
        <taxon>Viridiplantae</taxon>
        <taxon>Streptophyta</taxon>
        <taxon>Embryophyta</taxon>
        <taxon>Marchantiophyta</taxon>
        <taxon>Marchantiopsida</taxon>
        <taxon>Marchantiidae</taxon>
        <taxon>Marchantiales</taxon>
        <taxon>Ricciaceae</taxon>
        <taxon>Riccia</taxon>
    </lineage>
</organism>
<feature type="compositionally biased region" description="Low complexity" evidence="1">
    <location>
        <begin position="63"/>
        <end position="76"/>
    </location>
</feature>
<feature type="transmembrane region" description="Helical" evidence="2">
    <location>
        <begin position="20"/>
        <end position="45"/>
    </location>
</feature>
<evidence type="ECO:0000313" key="4">
    <source>
        <dbReference type="Proteomes" id="UP001605036"/>
    </source>
</evidence>
<comment type="caution">
    <text evidence="3">The sequence shown here is derived from an EMBL/GenBank/DDBJ whole genome shotgun (WGS) entry which is preliminary data.</text>
</comment>
<sequence length="76" mass="7651">MVGNPGAEPKSQGVAKVLGRMMVGAGIAVAGVSIGTGIALGLYFVGRGIERHGIHHASADAETFTTETRSTTTDAP</sequence>
<accession>A0ABD1Z6U5</accession>